<dbReference type="InterPro" id="IPR003495">
    <property type="entry name" value="CobW/HypB/UreG_nucleotide-bd"/>
</dbReference>
<gene>
    <name evidence="9" type="ORF">GPY61_16645</name>
</gene>
<dbReference type="PANTHER" id="PTHR13748">
    <property type="entry name" value="COBW-RELATED"/>
    <property type="match status" value="1"/>
</dbReference>
<keyword evidence="3" id="KW-0143">Chaperone</keyword>
<dbReference type="Gene3D" id="3.40.50.300">
    <property type="entry name" value="P-loop containing nucleotide triphosphate hydrolases"/>
    <property type="match status" value="1"/>
</dbReference>
<evidence type="ECO:0000313" key="9">
    <source>
        <dbReference type="EMBL" id="MVW61561.1"/>
    </source>
</evidence>
<dbReference type="AlphaFoldDB" id="A0A7X3K920"/>
<organism evidence="9 10">
    <name type="scientific">Massilia cellulosiltytica</name>
    <dbReference type="NCBI Taxonomy" id="2683234"/>
    <lineage>
        <taxon>Bacteria</taxon>
        <taxon>Pseudomonadati</taxon>
        <taxon>Pseudomonadota</taxon>
        <taxon>Betaproteobacteria</taxon>
        <taxon>Burkholderiales</taxon>
        <taxon>Oxalobacteraceae</taxon>
        <taxon>Telluria group</taxon>
        <taxon>Massilia</taxon>
    </lineage>
</organism>
<evidence type="ECO:0000256" key="7">
    <source>
        <dbReference type="SAM" id="MobiDB-lite"/>
    </source>
</evidence>
<dbReference type="GO" id="GO:0000166">
    <property type="term" value="F:nucleotide binding"/>
    <property type="evidence" value="ECO:0007669"/>
    <property type="project" value="UniProtKB-KW"/>
</dbReference>
<feature type="domain" description="CobW C-terminal" evidence="8">
    <location>
        <begin position="246"/>
        <end position="341"/>
    </location>
</feature>
<comment type="similarity">
    <text evidence="4">Belongs to the SIMIBI class G3E GTPase family. ZNG1 subfamily.</text>
</comment>
<evidence type="ECO:0000259" key="8">
    <source>
        <dbReference type="SMART" id="SM00833"/>
    </source>
</evidence>
<dbReference type="SUPFAM" id="SSF90002">
    <property type="entry name" value="Hypothetical protein YjiA, C-terminal domain"/>
    <property type="match status" value="1"/>
</dbReference>
<dbReference type="RefSeq" id="WP_056123473.1">
    <property type="nucleotide sequence ID" value="NZ_WSES01000005.1"/>
</dbReference>
<dbReference type="SUPFAM" id="SSF52540">
    <property type="entry name" value="P-loop containing nucleoside triphosphate hydrolases"/>
    <property type="match status" value="1"/>
</dbReference>
<dbReference type="Pfam" id="PF02492">
    <property type="entry name" value="cobW"/>
    <property type="match status" value="1"/>
</dbReference>
<evidence type="ECO:0000256" key="5">
    <source>
        <dbReference type="ARBA" id="ARBA00045658"/>
    </source>
</evidence>
<reference evidence="9 10" key="1">
    <citation type="submission" date="2019-12" db="EMBL/GenBank/DDBJ databases">
        <authorList>
            <person name="Li C."/>
            <person name="Zhao J."/>
        </authorList>
    </citation>
    <scope>NUCLEOTIDE SEQUENCE [LARGE SCALE GENOMIC DNA]</scope>
    <source>
        <strain evidence="9 10">NEAU-DD11</strain>
    </source>
</reference>
<dbReference type="InterPro" id="IPR027417">
    <property type="entry name" value="P-loop_NTPase"/>
</dbReference>
<comment type="function">
    <text evidence="5">Zinc chaperone that directly transfers zinc cofactor to target proteins, thereby activating them. Zinc is transferred from the CXCC motif in the GTPase domain to the zinc binding site in target proteins in a process requiring GTP hydrolysis.</text>
</comment>
<dbReference type="InterPro" id="IPR011629">
    <property type="entry name" value="CobW-like_C"/>
</dbReference>
<comment type="catalytic activity">
    <reaction evidence="6">
        <text>GTP + H2O = GDP + phosphate + H(+)</text>
        <dbReference type="Rhea" id="RHEA:19669"/>
        <dbReference type="ChEBI" id="CHEBI:15377"/>
        <dbReference type="ChEBI" id="CHEBI:15378"/>
        <dbReference type="ChEBI" id="CHEBI:37565"/>
        <dbReference type="ChEBI" id="CHEBI:43474"/>
        <dbReference type="ChEBI" id="CHEBI:58189"/>
    </reaction>
    <physiologicalReaction direction="left-to-right" evidence="6">
        <dbReference type="Rhea" id="RHEA:19670"/>
    </physiologicalReaction>
</comment>
<dbReference type="PANTHER" id="PTHR13748:SF62">
    <property type="entry name" value="COBW DOMAIN-CONTAINING PROTEIN"/>
    <property type="match status" value="1"/>
</dbReference>
<evidence type="ECO:0000256" key="4">
    <source>
        <dbReference type="ARBA" id="ARBA00034320"/>
    </source>
</evidence>
<comment type="caution">
    <text evidence="9">The sequence shown here is derived from an EMBL/GenBank/DDBJ whole genome shotgun (WGS) entry which is preliminary data.</text>
</comment>
<dbReference type="Gene3D" id="3.30.1220.10">
    <property type="entry name" value="CobW-like, C-terminal domain"/>
    <property type="match status" value="1"/>
</dbReference>
<accession>A0A7X3K920</accession>
<evidence type="ECO:0000256" key="6">
    <source>
        <dbReference type="ARBA" id="ARBA00049117"/>
    </source>
</evidence>
<feature type="compositionally biased region" description="Basic and acidic residues" evidence="7">
    <location>
        <begin position="224"/>
        <end position="233"/>
    </location>
</feature>
<name>A0A7X3K920_9BURK</name>
<feature type="region of interest" description="Disordered" evidence="7">
    <location>
        <begin position="224"/>
        <end position="246"/>
    </location>
</feature>
<dbReference type="SMART" id="SM00833">
    <property type="entry name" value="CobW_C"/>
    <property type="match status" value="1"/>
</dbReference>
<dbReference type="GO" id="GO:0005737">
    <property type="term" value="C:cytoplasm"/>
    <property type="evidence" value="ECO:0007669"/>
    <property type="project" value="TreeGrafter"/>
</dbReference>
<evidence type="ECO:0000313" key="10">
    <source>
        <dbReference type="Proteomes" id="UP000443353"/>
    </source>
</evidence>
<dbReference type="GO" id="GO:0016787">
    <property type="term" value="F:hydrolase activity"/>
    <property type="evidence" value="ECO:0007669"/>
    <property type="project" value="UniProtKB-KW"/>
</dbReference>
<keyword evidence="10" id="KW-1185">Reference proteome</keyword>
<evidence type="ECO:0000256" key="3">
    <source>
        <dbReference type="ARBA" id="ARBA00023186"/>
    </source>
</evidence>
<dbReference type="EMBL" id="WSES01000005">
    <property type="protein sequence ID" value="MVW61561.1"/>
    <property type="molecule type" value="Genomic_DNA"/>
</dbReference>
<sequence length="345" mass="37793">MSPNDKPTLPLPVTVLTGFLGSGKTTLLSHILRDPAFARTAVIINEFGEVGLDHDLLEQTREELVLLANGCVCCTVRGDLQATLARLARDGAAHGIDRVVLETTGLADPAPILHTLMAEPSLREHFRFDRLITTVDAVNGADTLARHDAARHQVALADRLVLTKTDLSTPQGRAALERRLAALNPGAPVCPATQGRIEPEILFGGAVAHDAADSDAWIARATGHDHHDHDHDHHHPHHHHDHAGGIRSHAVVLDDPVSWRGFQAWLDMMTAMRGPDLLRVKGIVHVREHPEAPIVIHGVQHIFHPPRKLDAWPGTDRRTRLVFITRGIDQDDIEATLAVFAHKET</sequence>
<evidence type="ECO:0000256" key="1">
    <source>
        <dbReference type="ARBA" id="ARBA00022741"/>
    </source>
</evidence>
<dbReference type="Pfam" id="PF07683">
    <property type="entry name" value="CobW_C"/>
    <property type="match status" value="1"/>
</dbReference>
<dbReference type="CDD" id="cd03112">
    <property type="entry name" value="CobW-like"/>
    <property type="match status" value="1"/>
</dbReference>
<dbReference type="InterPro" id="IPR036627">
    <property type="entry name" value="CobW-likC_sf"/>
</dbReference>
<dbReference type="InterPro" id="IPR051316">
    <property type="entry name" value="Zinc-reg_GTPase_activator"/>
</dbReference>
<keyword evidence="1" id="KW-0547">Nucleotide-binding</keyword>
<keyword evidence="2" id="KW-0378">Hydrolase</keyword>
<evidence type="ECO:0000256" key="2">
    <source>
        <dbReference type="ARBA" id="ARBA00022801"/>
    </source>
</evidence>
<protein>
    <submittedName>
        <fullName evidence="9">GTP-binding protein</fullName>
    </submittedName>
</protein>
<dbReference type="Proteomes" id="UP000443353">
    <property type="component" value="Unassembled WGS sequence"/>
</dbReference>
<proteinExistence type="inferred from homology"/>